<accession>K3WM69</accession>
<dbReference type="VEuPathDB" id="FungiDB:PYU1_G006049"/>
<evidence type="ECO:0000313" key="2">
    <source>
        <dbReference type="Proteomes" id="UP000019132"/>
    </source>
</evidence>
<reference evidence="2" key="2">
    <citation type="submission" date="2010-04" db="EMBL/GenBank/DDBJ databases">
        <authorList>
            <person name="Buell R."/>
            <person name="Hamilton J."/>
            <person name="Hostetler J."/>
        </authorList>
    </citation>
    <scope>NUCLEOTIDE SEQUENCE [LARGE SCALE GENOMIC DNA]</scope>
    <source>
        <strain evidence="2">DAOM:BR144</strain>
    </source>
</reference>
<sequence length="64" mass="7293">MLLEGMRAPKELEAVSVDWNRVFRCHKRIVRLDLSVIPVDSRHLGRALEAASTHCSDLRTLILP</sequence>
<evidence type="ECO:0000313" key="1">
    <source>
        <dbReference type="EnsemblProtists" id="PYU1_T006061"/>
    </source>
</evidence>
<dbReference type="HOGENOM" id="CLU_2874859_0_0_1"/>
<name>K3WM69_GLOUD</name>
<dbReference type="EMBL" id="GL376625">
    <property type="status" value="NOT_ANNOTATED_CDS"/>
    <property type="molecule type" value="Genomic_DNA"/>
</dbReference>
<dbReference type="Proteomes" id="UP000019132">
    <property type="component" value="Unassembled WGS sequence"/>
</dbReference>
<organism evidence="1 2">
    <name type="scientific">Globisporangium ultimum (strain ATCC 200006 / CBS 805.95 / DAOM BR144)</name>
    <name type="common">Pythium ultimum</name>
    <dbReference type="NCBI Taxonomy" id="431595"/>
    <lineage>
        <taxon>Eukaryota</taxon>
        <taxon>Sar</taxon>
        <taxon>Stramenopiles</taxon>
        <taxon>Oomycota</taxon>
        <taxon>Peronosporomycetes</taxon>
        <taxon>Pythiales</taxon>
        <taxon>Pythiaceae</taxon>
        <taxon>Globisporangium</taxon>
    </lineage>
</organism>
<reference evidence="2" key="1">
    <citation type="journal article" date="2010" name="Genome Biol.">
        <title>Genome sequence of the necrotrophic plant pathogen Pythium ultimum reveals original pathogenicity mechanisms and effector repertoire.</title>
        <authorList>
            <person name="Levesque C.A."/>
            <person name="Brouwer H."/>
            <person name="Cano L."/>
            <person name="Hamilton J.P."/>
            <person name="Holt C."/>
            <person name="Huitema E."/>
            <person name="Raffaele S."/>
            <person name="Robideau G.P."/>
            <person name="Thines M."/>
            <person name="Win J."/>
            <person name="Zerillo M.M."/>
            <person name="Beakes G.W."/>
            <person name="Boore J.L."/>
            <person name="Busam D."/>
            <person name="Dumas B."/>
            <person name="Ferriera S."/>
            <person name="Fuerstenberg S.I."/>
            <person name="Gachon C.M."/>
            <person name="Gaulin E."/>
            <person name="Govers F."/>
            <person name="Grenville-Briggs L."/>
            <person name="Horner N."/>
            <person name="Hostetler J."/>
            <person name="Jiang R.H."/>
            <person name="Johnson J."/>
            <person name="Krajaejun T."/>
            <person name="Lin H."/>
            <person name="Meijer H.J."/>
            <person name="Moore B."/>
            <person name="Morris P."/>
            <person name="Phuntmart V."/>
            <person name="Puiu D."/>
            <person name="Shetty J."/>
            <person name="Stajich J.E."/>
            <person name="Tripathy S."/>
            <person name="Wawra S."/>
            <person name="van West P."/>
            <person name="Whitty B.R."/>
            <person name="Coutinho P.M."/>
            <person name="Henrissat B."/>
            <person name="Martin F."/>
            <person name="Thomas P.D."/>
            <person name="Tyler B.M."/>
            <person name="De Vries R.P."/>
            <person name="Kamoun S."/>
            <person name="Yandell M."/>
            <person name="Tisserat N."/>
            <person name="Buell C.R."/>
        </authorList>
    </citation>
    <scope>NUCLEOTIDE SEQUENCE</scope>
    <source>
        <strain evidence="2">DAOM:BR144</strain>
    </source>
</reference>
<reference evidence="1" key="3">
    <citation type="submission" date="2015-02" db="UniProtKB">
        <authorList>
            <consortium name="EnsemblProtists"/>
        </authorList>
    </citation>
    <scope>IDENTIFICATION</scope>
    <source>
        <strain evidence="1">DAOM BR144</strain>
    </source>
</reference>
<proteinExistence type="predicted"/>
<dbReference type="EnsemblProtists" id="PYU1_T006061">
    <property type="protein sequence ID" value="PYU1_T006061"/>
    <property type="gene ID" value="PYU1_G006049"/>
</dbReference>
<keyword evidence="2" id="KW-1185">Reference proteome</keyword>
<dbReference type="AlphaFoldDB" id="K3WM69"/>
<dbReference type="InParanoid" id="K3WM69"/>
<protein>
    <submittedName>
        <fullName evidence="1">Uncharacterized protein</fullName>
    </submittedName>
</protein>